<reference evidence="2" key="2">
    <citation type="submission" date="2017-11" db="EMBL/GenBank/DDBJ databases">
        <title>Coralsnake Venomics: Analyses of Venom Gland Transcriptomes and Proteomes of Six Brazilian Taxa.</title>
        <authorList>
            <person name="Aird S.D."/>
            <person name="Jorge da Silva N."/>
            <person name="Qiu L."/>
            <person name="Villar-Briones A."/>
            <person name="Aparecida-Saddi V."/>
            <person name="Campos-Telles M.P."/>
            <person name="Grau M."/>
            <person name="Mikheyev A.S."/>
        </authorList>
    </citation>
    <scope>NUCLEOTIDE SEQUENCE</scope>
    <source>
        <tissue evidence="2">Venom_gland</tissue>
    </source>
</reference>
<keyword evidence="1" id="KW-1133">Transmembrane helix</keyword>
<name>A0A2D4HBY0_MICLE</name>
<sequence length="134" mass="15568">MGYQPILKAKPIKTELQKIKHPFHSVKCSLFFRDPVKLARTLLAKDGLLSEENCGQVITRVLFNIMTPVIRLVAFKSGELKHLQFQTLFLSFLQLPFPFLRCLFLLLLLVSTTKVQVQRQEMPPCLQRVYMHAR</sequence>
<keyword evidence="1" id="KW-0812">Transmembrane</keyword>
<accession>A0A2D4HBY0</accession>
<evidence type="ECO:0000256" key="1">
    <source>
        <dbReference type="SAM" id="Phobius"/>
    </source>
</evidence>
<dbReference type="AlphaFoldDB" id="A0A2D4HBY0"/>
<feature type="transmembrane region" description="Helical" evidence="1">
    <location>
        <begin position="88"/>
        <end position="110"/>
    </location>
</feature>
<dbReference type="EMBL" id="IACK01020873">
    <property type="protein sequence ID" value="LAA69460.1"/>
    <property type="molecule type" value="Transcribed_RNA"/>
</dbReference>
<evidence type="ECO:0000313" key="2">
    <source>
        <dbReference type="EMBL" id="LAA69460.1"/>
    </source>
</evidence>
<protein>
    <submittedName>
        <fullName evidence="2">Uncharacterized protein</fullName>
    </submittedName>
</protein>
<keyword evidence="1" id="KW-0472">Membrane</keyword>
<organism evidence="2">
    <name type="scientific">Micrurus lemniscatus lemniscatus</name>
    <dbReference type="NCBI Taxonomy" id="129467"/>
    <lineage>
        <taxon>Eukaryota</taxon>
        <taxon>Metazoa</taxon>
        <taxon>Chordata</taxon>
        <taxon>Craniata</taxon>
        <taxon>Vertebrata</taxon>
        <taxon>Euteleostomi</taxon>
        <taxon>Lepidosauria</taxon>
        <taxon>Squamata</taxon>
        <taxon>Bifurcata</taxon>
        <taxon>Unidentata</taxon>
        <taxon>Episquamata</taxon>
        <taxon>Toxicofera</taxon>
        <taxon>Serpentes</taxon>
        <taxon>Colubroidea</taxon>
        <taxon>Elapidae</taxon>
        <taxon>Elapinae</taxon>
        <taxon>Micrurus</taxon>
    </lineage>
</organism>
<reference evidence="2" key="1">
    <citation type="submission" date="2017-07" db="EMBL/GenBank/DDBJ databases">
        <authorList>
            <person name="Mikheyev A."/>
            <person name="Grau M."/>
        </authorList>
    </citation>
    <scope>NUCLEOTIDE SEQUENCE</scope>
    <source>
        <tissue evidence="2">Venom_gland</tissue>
    </source>
</reference>
<proteinExistence type="predicted"/>